<organism evidence="10 11">
    <name type="scientific">Meganyctiphanes norvegica</name>
    <name type="common">Northern krill</name>
    <name type="synonym">Thysanopoda norvegica</name>
    <dbReference type="NCBI Taxonomy" id="48144"/>
    <lineage>
        <taxon>Eukaryota</taxon>
        <taxon>Metazoa</taxon>
        <taxon>Ecdysozoa</taxon>
        <taxon>Arthropoda</taxon>
        <taxon>Crustacea</taxon>
        <taxon>Multicrustacea</taxon>
        <taxon>Malacostraca</taxon>
        <taxon>Eumalacostraca</taxon>
        <taxon>Eucarida</taxon>
        <taxon>Euphausiacea</taxon>
        <taxon>Euphausiidae</taxon>
        <taxon>Meganyctiphanes</taxon>
    </lineage>
</organism>
<dbReference type="Gene3D" id="3.30.160.60">
    <property type="entry name" value="Classic Zinc Finger"/>
    <property type="match status" value="4"/>
</dbReference>
<dbReference type="PANTHER" id="PTHR24388:SF104">
    <property type="entry name" value="AT-RICH BINDING PROTEIN-RELATED"/>
    <property type="match status" value="1"/>
</dbReference>
<accession>A0AAV2R7K5</accession>
<evidence type="ECO:0000259" key="9">
    <source>
        <dbReference type="PROSITE" id="PS50157"/>
    </source>
</evidence>
<feature type="domain" description="C2H2-type" evidence="9">
    <location>
        <begin position="413"/>
        <end position="440"/>
    </location>
</feature>
<dbReference type="GO" id="GO:0005634">
    <property type="term" value="C:nucleus"/>
    <property type="evidence" value="ECO:0007669"/>
    <property type="project" value="UniProtKB-ARBA"/>
</dbReference>
<protein>
    <recommendedName>
        <fullName evidence="9">C2H2-type domain-containing protein</fullName>
    </recommendedName>
</protein>
<dbReference type="PROSITE" id="PS50157">
    <property type="entry name" value="ZINC_FINGER_C2H2_2"/>
    <property type="match status" value="5"/>
</dbReference>
<feature type="compositionally biased region" description="Basic residues" evidence="8">
    <location>
        <begin position="642"/>
        <end position="654"/>
    </location>
</feature>
<feature type="compositionally biased region" description="Gly residues" evidence="8">
    <location>
        <begin position="67"/>
        <end position="78"/>
    </location>
</feature>
<evidence type="ECO:0000256" key="8">
    <source>
        <dbReference type="SAM" id="MobiDB-lite"/>
    </source>
</evidence>
<evidence type="ECO:0000256" key="3">
    <source>
        <dbReference type="ARBA" id="ARBA00022771"/>
    </source>
</evidence>
<keyword evidence="3 7" id="KW-0863">Zinc-finger</keyword>
<gene>
    <name evidence="10" type="ORF">MNOR_LOCUS20666</name>
</gene>
<dbReference type="FunFam" id="3.30.160.60:FF:000624">
    <property type="entry name" value="zinc finger protein 697"/>
    <property type="match status" value="1"/>
</dbReference>
<dbReference type="SMART" id="SM00355">
    <property type="entry name" value="ZnF_C2H2"/>
    <property type="match status" value="7"/>
</dbReference>
<dbReference type="GO" id="GO:0000981">
    <property type="term" value="F:DNA-binding transcription factor activity, RNA polymerase II-specific"/>
    <property type="evidence" value="ECO:0007669"/>
    <property type="project" value="TreeGrafter"/>
</dbReference>
<feature type="compositionally biased region" description="Basic and acidic residues" evidence="8">
    <location>
        <begin position="40"/>
        <end position="54"/>
    </location>
</feature>
<dbReference type="SUPFAM" id="SSF57667">
    <property type="entry name" value="beta-beta-alpha zinc fingers"/>
    <property type="match status" value="4"/>
</dbReference>
<dbReference type="Pfam" id="PF13912">
    <property type="entry name" value="zf-C2H2_6"/>
    <property type="match status" value="1"/>
</dbReference>
<feature type="domain" description="C2H2-type" evidence="9">
    <location>
        <begin position="499"/>
        <end position="526"/>
    </location>
</feature>
<dbReference type="Pfam" id="PF00096">
    <property type="entry name" value="zf-C2H2"/>
    <property type="match status" value="5"/>
</dbReference>
<evidence type="ECO:0000313" key="10">
    <source>
        <dbReference type="EMBL" id="CAL4115496.1"/>
    </source>
</evidence>
<dbReference type="EMBL" id="CAXKWB010016116">
    <property type="protein sequence ID" value="CAL4115496.1"/>
    <property type="molecule type" value="Genomic_DNA"/>
</dbReference>
<feature type="region of interest" description="Disordered" evidence="8">
    <location>
        <begin position="40"/>
        <end position="84"/>
    </location>
</feature>
<feature type="domain" description="C2H2-type" evidence="9">
    <location>
        <begin position="20"/>
        <end position="47"/>
    </location>
</feature>
<keyword evidence="2" id="KW-0677">Repeat</keyword>
<reference evidence="10 11" key="1">
    <citation type="submission" date="2024-05" db="EMBL/GenBank/DDBJ databases">
        <authorList>
            <person name="Wallberg A."/>
        </authorList>
    </citation>
    <scope>NUCLEOTIDE SEQUENCE [LARGE SCALE GENOMIC DNA]</scope>
</reference>
<name>A0AAV2R7K5_MEGNR</name>
<dbReference type="PROSITE" id="PS00028">
    <property type="entry name" value="ZINC_FINGER_C2H2_1"/>
    <property type="match status" value="6"/>
</dbReference>
<dbReference type="Proteomes" id="UP001497623">
    <property type="component" value="Unassembled WGS sequence"/>
</dbReference>
<evidence type="ECO:0000256" key="7">
    <source>
        <dbReference type="PROSITE-ProRule" id="PRU00042"/>
    </source>
</evidence>
<keyword evidence="4" id="KW-0862">Zinc</keyword>
<keyword evidence="1" id="KW-0479">Metal-binding</keyword>
<dbReference type="AlphaFoldDB" id="A0AAV2R7K5"/>
<feature type="region of interest" description="Disordered" evidence="8">
    <location>
        <begin position="630"/>
        <end position="693"/>
    </location>
</feature>
<dbReference type="PANTHER" id="PTHR24388">
    <property type="entry name" value="ZINC FINGER PROTEIN"/>
    <property type="match status" value="1"/>
</dbReference>
<keyword evidence="11" id="KW-1185">Reference proteome</keyword>
<evidence type="ECO:0000256" key="2">
    <source>
        <dbReference type="ARBA" id="ARBA00022737"/>
    </source>
</evidence>
<evidence type="ECO:0000313" key="11">
    <source>
        <dbReference type="Proteomes" id="UP001497623"/>
    </source>
</evidence>
<evidence type="ECO:0000256" key="5">
    <source>
        <dbReference type="ARBA" id="ARBA00023242"/>
    </source>
</evidence>
<dbReference type="InterPro" id="IPR013087">
    <property type="entry name" value="Znf_C2H2_type"/>
</dbReference>
<keyword evidence="5" id="KW-0539">Nucleus</keyword>
<dbReference type="InterPro" id="IPR050527">
    <property type="entry name" value="Snail/Krueppel_Znf"/>
</dbReference>
<evidence type="ECO:0000256" key="6">
    <source>
        <dbReference type="ARBA" id="ARBA00037948"/>
    </source>
</evidence>
<dbReference type="GO" id="GO:0000978">
    <property type="term" value="F:RNA polymerase II cis-regulatory region sequence-specific DNA binding"/>
    <property type="evidence" value="ECO:0007669"/>
    <property type="project" value="TreeGrafter"/>
</dbReference>
<dbReference type="FunFam" id="3.30.160.60:FF:000446">
    <property type="entry name" value="Zinc finger protein"/>
    <property type="match status" value="1"/>
</dbReference>
<dbReference type="InterPro" id="IPR036236">
    <property type="entry name" value="Znf_C2H2_sf"/>
</dbReference>
<feature type="domain" description="C2H2-type" evidence="9">
    <location>
        <begin position="527"/>
        <end position="555"/>
    </location>
</feature>
<feature type="domain" description="C2H2-type" evidence="9">
    <location>
        <begin position="470"/>
        <end position="498"/>
    </location>
</feature>
<dbReference type="GO" id="GO:0008270">
    <property type="term" value="F:zinc ion binding"/>
    <property type="evidence" value="ECO:0007669"/>
    <property type="project" value="UniProtKB-KW"/>
</dbReference>
<sequence length="868" mass="96422">MDTGEEPKNADEDMEDGSIFVCFMCEKEFRKVGLLNEHMKSHQDMPELQKEMPNRRGRGGKPRGSGVSKGNGGRGQGRAQGMRPEQALGTTLSTSQTQVQHPKPVPVVRKVQQPNPVPVVRKVQQPAPVPVVRQVPQISSVQSVSRVGVGGPVKKEPGVVYLGKNDIPPYYKQPSQQGKPAQKVQREKAVIKVEKDDKPAQVKKAERLMRYFASIENKARGQKRQLEEEKDEDIPLIQEDFLGEDDLMVCPPPIKNSADKKTASRAAPNVVQETESFFAPQKATSRGMSTPIVMDEEPDGMFSQQSTTNSAAVSVKKNVRYRKKLIVQEVVYEEVLDDEGKEVTSSKIIKRTQNEQYEDEEPELIEGEVVEVLEYPNSPDYSTPTFEPVSIGTKKPGKRSGPRIAEDNQEPGIPCEECGKEFRTLTTLRVHMKSHLEVKEVLCPYCDEVFPQRHMLHTHLVTVHQEASNLTCPVCQKVFTRTDTLKSHMVRMHEENGGLTCYICGKTFPSQGQLEMHVRVHTGERPFKCDYCSKGFVQKVHLRTHLRTMHNMQEIQNTPCRICSTMCNGRAGLRDHYISVHGLTNSEYKARVAKLRKEGKIPELPPPVVKEVDPSLNYYKVKVGDSQQPQLAPIGQFIRGTDRRRGRPHGRNRGPGRSGPIVLHKFNSNSSVTTGVGTEEEDDDDGLESKRRDQEELNMVENAFKVAEQMDQLGESEDGSTTILVAGEDSDSTGVYYAIPVVMESTGGHTATTITSTFMDASTDNGTHVTTNGASTGSAVTTFKAGGNSALASVQLEHEEFDEEYAQFAAEHSHIGNESFEAAVEGGIEEVVDDSINKGLIVKAEPLEHYSDSRNPTPQTETVEMFTM</sequence>
<evidence type="ECO:0000256" key="4">
    <source>
        <dbReference type="ARBA" id="ARBA00022833"/>
    </source>
</evidence>
<evidence type="ECO:0000256" key="1">
    <source>
        <dbReference type="ARBA" id="ARBA00022723"/>
    </source>
</evidence>
<comment type="caution">
    <text evidence="10">The sequence shown here is derived from an EMBL/GenBank/DDBJ whole genome shotgun (WGS) entry which is preliminary data.</text>
</comment>
<comment type="similarity">
    <text evidence="6">Belongs to the snail C2H2-type zinc-finger protein family.</text>
</comment>
<proteinExistence type="inferred from homology"/>
<feature type="region of interest" description="Disordered" evidence="8">
    <location>
        <begin position="381"/>
        <end position="410"/>
    </location>
</feature>